<reference evidence="2" key="1">
    <citation type="submission" date="2018-05" db="EMBL/GenBank/DDBJ databases">
        <authorList>
            <person name="Lanie J.A."/>
            <person name="Ng W.-L."/>
            <person name="Kazmierczak K.M."/>
            <person name="Andrzejewski T.M."/>
            <person name="Davidsen T.M."/>
            <person name="Wayne K.J."/>
            <person name="Tettelin H."/>
            <person name="Glass J.I."/>
            <person name="Rusch D."/>
            <person name="Podicherti R."/>
            <person name="Tsui H.-C.T."/>
            <person name="Winkler M.E."/>
        </authorList>
    </citation>
    <scope>NUCLEOTIDE SEQUENCE</scope>
</reference>
<evidence type="ECO:0000256" key="1">
    <source>
        <dbReference type="SAM" id="MobiDB-lite"/>
    </source>
</evidence>
<dbReference type="AlphaFoldDB" id="A0A382NQ29"/>
<feature type="region of interest" description="Disordered" evidence="1">
    <location>
        <begin position="36"/>
        <end position="90"/>
    </location>
</feature>
<accession>A0A382NQ29</accession>
<organism evidence="2">
    <name type="scientific">marine metagenome</name>
    <dbReference type="NCBI Taxonomy" id="408172"/>
    <lineage>
        <taxon>unclassified sequences</taxon>
        <taxon>metagenomes</taxon>
        <taxon>ecological metagenomes</taxon>
    </lineage>
</organism>
<name>A0A382NQ29_9ZZZZ</name>
<gene>
    <name evidence="2" type="ORF">METZ01_LOCUS316127</name>
</gene>
<proteinExistence type="predicted"/>
<sequence>MAKRKKQPYNGGGRELTLDEKLDWVIKVKEVKCTMMTGGGGSERNRPAVQAPVQEAEGEPQGQVGACGEDAGNLVRHSEEKWDQGASDEI</sequence>
<dbReference type="EMBL" id="UINC01101998">
    <property type="protein sequence ID" value="SVC63273.1"/>
    <property type="molecule type" value="Genomic_DNA"/>
</dbReference>
<evidence type="ECO:0000313" key="2">
    <source>
        <dbReference type="EMBL" id="SVC63273.1"/>
    </source>
</evidence>
<protein>
    <submittedName>
        <fullName evidence="2">Uncharacterized protein</fullName>
    </submittedName>
</protein>